<gene>
    <name evidence="5" type="ORF">CYJ10_22080</name>
</gene>
<dbReference type="EMBL" id="PJRP01000012">
    <property type="protein sequence ID" value="PLP98205.1"/>
    <property type="molecule type" value="Genomic_DNA"/>
</dbReference>
<reference evidence="5 6" key="1">
    <citation type="submission" date="2017-12" db="EMBL/GenBank/DDBJ databases">
        <title>Genome sequence of the active heterotrophic nitrifier-denitrifier, Cupriavidus pauculus UM1.</title>
        <authorList>
            <person name="Putonti C."/>
            <person name="Castignetti D."/>
        </authorList>
    </citation>
    <scope>NUCLEOTIDE SEQUENCE [LARGE SCALE GENOMIC DNA]</scope>
    <source>
        <strain evidence="5 6">UM1</strain>
    </source>
</reference>
<dbReference type="GO" id="GO:0015074">
    <property type="term" value="P:DNA integration"/>
    <property type="evidence" value="ECO:0007669"/>
    <property type="project" value="UniProtKB-KW"/>
</dbReference>
<evidence type="ECO:0000256" key="1">
    <source>
        <dbReference type="ARBA" id="ARBA00022908"/>
    </source>
</evidence>
<keyword evidence="2 3" id="KW-0238">DNA-binding</keyword>
<comment type="caution">
    <text evidence="5">The sequence shown here is derived from an EMBL/GenBank/DDBJ whole genome shotgun (WGS) entry which is preliminary data.</text>
</comment>
<evidence type="ECO:0000313" key="5">
    <source>
        <dbReference type="EMBL" id="PLP98205.1"/>
    </source>
</evidence>
<name>A0A2N5C7L0_9BURK</name>
<dbReference type="AlphaFoldDB" id="A0A2N5C7L0"/>
<dbReference type="InterPro" id="IPR044068">
    <property type="entry name" value="CB"/>
</dbReference>
<dbReference type="GO" id="GO:0003677">
    <property type="term" value="F:DNA binding"/>
    <property type="evidence" value="ECO:0007669"/>
    <property type="project" value="UniProtKB-UniRule"/>
</dbReference>
<dbReference type="Proteomes" id="UP000234341">
    <property type="component" value="Unassembled WGS sequence"/>
</dbReference>
<protein>
    <submittedName>
        <fullName evidence="5">Recombinase XerD</fullName>
    </submittedName>
</protein>
<sequence length="542" mass="60171">MSDERDTLAATKLTRTEFAVVRAYAQGMRPLEIANRYLLDPDDDDELTEHQAIQRILSLRDRLVQFALQHDRPDIAEMFEALRGRSDTGMSRRVEALSSIEQLGQGRPLPSHRVSLWFGPSLARRLSAANIHTIADLVALANRRGSGWWRHVPRIGQKSCETIVRWLSAQQATFDIELREFVQAHADFMTRAPLLGASLWHGMRVPVPLESMRPSAGNSAHEMELAEELGTVKAWIRSKESSPNTWKSYRREAERVLLWVARQGRSLRSLTAADLVAYQSFLANPQPADFWCGPSSARDKAHWRPFEGPLRTSSCEASLRVVRALLGALHHDVPRRRARRPRDTAGQVKLNVIAANPALSGETLLTDVDLVASEGAYTASPNPVSRFLNWLANDAPAPQQRAALAAALLIARHGLRVVELPELRFAHLARGLNTVSLTLAAKNAARAGDMELGAEVWHALAMHWRDRGIEWEGHVSGGIADAALLAPIGFPETKRGRAKRSEKSAGYSASGLDRLLRSSWRRFAAVHDDVSAGFTPRQLRLA</sequence>
<evidence type="ECO:0000259" key="4">
    <source>
        <dbReference type="PROSITE" id="PS51900"/>
    </source>
</evidence>
<dbReference type="InterPro" id="IPR022169">
    <property type="entry name" value="DUF3701"/>
</dbReference>
<proteinExistence type="predicted"/>
<feature type="domain" description="Core-binding (CB)" evidence="4">
    <location>
        <begin position="226"/>
        <end position="330"/>
    </location>
</feature>
<dbReference type="Pfam" id="PF12482">
    <property type="entry name" value="DUF3701"/>
    <property type="match status" value="1"/>
</dbReference>
<dbReference type="Gene3D" id="1.10.150.130">
    <property type="match status" value="1"/>
</dbReference>
<evidence type="ECO:0000256" key="2">
    <source>
        <dbReference type="ARBA" id="ARBA00023125"/>
    </source>
</evidence>
<evidence type="ECO:0000313" key="6">
    <source>
        <dbReference type="Proteomes" id="UP000234341"/>
    </source>
</evidence>
<organism evidence="5 6">
    <name type="scientific">Cupriavidus pauculus</name>
    <dbReference type="NCBI Taxonomy" id="82633"/>
    <lineage>
        <taxon>Bacteria</taxon>
        <taxon>Pseudomonadati</taxon>
        <taxon>Pseudomonadota</taxon>
        <taxon>Betaproteobacteria</taxon>
        <taxon>Burkholderiales</taxon>
        <taxon>Burkholderiaceae</taxon>
        <taxon>Cupriavidus</taxon>
    </lineage>
</organism>
<evidence type="ECO:0000256" key="3">
    <source>
        <dbReference type="PROSITE-ProRule" id="PRU01248"/>
    </source>
</evidence>
<dbReference type="PROSITE" id="PS51900">
    <property type="entry name" value="CB"/>
    <property type="match status" value="1"/>
</dbReference>
<accession>A0A2N5C7L0</accession>
<dbReference type="InterPro" id="IPR010998">
    <property type="entry name" value="Integrase_recombinase_N"/>
</dbReference>
<keyword evidence="1" id="KW-0229">DNA integration</keyword>
<dbReference type="RefSeq" id="WP_101683597.1">
    <property type="nucleotide sequence ID" value="NZ_PJRP01000012.1"/>
</dbReference>
<dbReference type="OrthoDB" id="8610787at2"/>